<reference evidence="1" key="1">
    <citation type="journal article" date="2021" name="Proc. Natl. Acad. Sci. U.S.A.">
        <title>A Catalog of Tens of Thousands of Viruses from Human Metagenomes Reveals Hidden Associations with Chronic Diseases.</title>
        <authorList>
            <person name="Tisza M.J."/>
            <person name="Buck C.B."/>
        </authorList>
    </citation>
    <scope>NUCLEOTIDE SEQUENCE</scope>
    <source>
        <strain evidence="1">CttxG5</strain>
    </source>
</reference>
<accession>A0A8S5MCZ1</accession>
<protein>
    <submittedName>
        <fullName evidence="1">Uncharacterized protein</fullName>
    </submittedName>
</protein>
<dbReference type="EMBL" id="BK014881">
    <property type="protein sequence ID" value="DAD80181.1"/>
    <property type="molecule type" value="Genomic_DNA"/>
</dbReference>
<organism evidence="1">
    <name type="scientific">Siphoviridae sp. cttxG5</name>
    <dbReference type="NCBI Taxonomy" id="2826498"/>
    <lineage>
        <taxon>Viruses</taxon>
        <taxon>Duplodnaviria</taxon>
        <taxon>Heunggongvirae</taxon>
        <taxon>Uroviricota</taxon>
        <taxon>Caudoviricetes</taxon>
    </lineage>
</organism>
<proteinExistence type="predicted"/>
<sequence>MTVKQLREAMKGLKGDVYVEIVMPAGKAGSTWHMPVESASKKDGRLQLKTNNPM</sequence>
<evidence type="ECO:0000313" key="1">
    <source>
        <dbReference type="EMBL" id="DAD80181.1"/>
    </source>
</evidence>
<name>A0A8S5MCZ1_9CAUD</name>